<name>A0ABT3QMT5_9HYPH</name>
<evidence type="ECO:0000313" key="2">
    <source>
        <dbReference type="Proteomes" id="UP001301216"/>
    </source>
</evidence>
<dbReference type="Proteomes" id="UP001301216">
    <property type="component" value="Unassembled WGS sequence"/>
</dbReference>
<dbReference type="RefSeq" id="WP_265984418.1">
    <property type="nucleotide sequence ID" value="NZ_JAPHAV010000002.1"/>
</dbReference>
<reference evidence="1 2" key="1">
    <citation type="submission" date="2022-11" db="EMBL/GenBank/DDBJ databases">
        <title>Brucella sp. YY2X, whole genome shotgun sequencing project.</title>
        <authorList>
            <person name="Yang Y."/>
        </authorList>
    </citation>
    <scope>NUCLEOTIDE SEQUENCE [LARGE SCALE GENOMIC DNA]</scope>
    <source>
        <strain evidence="1 2">YY2X</strain>
    </source>
</reference>
<proteinExistence type="predicted"/>
<organism evidence="1 2">
    <name type="scientific">Ochrobactrum chromiisoli</name>
    <dbReference type="NCBI Taxonomy" id="2993941"/>
    <lineage>
        <taxon>Bacteria</taxon>
        <taxon>Pseudomonadati</taxon>
        <taxon>Pseudomonadota</taxon>
        <taxon>Alphaproteobacteria</taxon>
        <taxon>Hyphomicrobiales</taxon>
        <taxon>Brucellaceae</taxon>
        <taxon>Brucella/Ochrobactrum group</taxon>
        <taxon>Ochrobactrum</taxon>
    </lineage>
</organism>
<sequence length="73" mass="8595">MRDVDISSSTIAAACPEKTTPLSLRKWIARLFKRKRKYYLINEHSPEYLLRDVGIKEGRPTHFARDGHKLPEW</sequence>
<dbReference type="EMBL" id="JAPHAV010000002">
    <property type="protein sequence ID" value="MCX2696912.1"/>
    <property type="molecule type" value="Genomic_DNA"/>
</dbReference>
<gene>
    <name evidence="1" type="ORF">OPR82_08995</name>
</gene>
<evidence type="ECO:0000313" key="1">
    <source>
        <dbReference type="EMBL" id="MCX2696912.1"/>
    </source>
</evidence>
<keyword evidence="2" id="KW-1185">Reference proteome</keyword>
<protein>
    <recommendedName>
        <fullName evidence="3">DUF1127 domain-containing protein</fullName>
    </recommendedName>
</protein>
<evidence type="ECO:0008006" key="3">
    <source>
        <dbReference type="Google" id="ProtNLM"/>
    </source>
</evidence>
<comment type="caution">
    <text evidence="1">The sequence shown here is derived from an EMBL/GenBank/DDBJ whole genome shotgun (WGS) entry which is preliminary data.</text>
</comment>
<accession>A0ABT3QMT5</accession>